<dbReference type="EMBL" id="JEMG01000001">
    <property type="protein sequence ID" value="EYC52522.1"/>
    <property type="molecule type" value="Genomic_DNA"/>
</dbReference>
<keyword evidence="5 9" id="KW-0227">DNA damage</keyword>
<dbReference type="Gene3D" id="3.40.50.300">
    <property type="entry name" value="P-loop containing nucleotide triphosphate hydrolases"/>
    <property type="match status" value="2"/>
</dbReference>
<dbReference type="NCBIfam" id="TIGR00634">
    <property type="entry name" value="recN"/>
    <property type="match status" value="1"/>
</dbReference>
<evidence type="ECO:0000313" key="11">
    <source>
        <dbReference type="EMBL" id="EYC52522.1"/>
    </source>
</evidence>
<evidence type="ECO:0000256" key="8">
    <source>
        <dbReference type="ARBA" id="ARBA00033408"/>
    </source>
</evidence>
<dbReference type="PANTHER" id="PTHR11059">
    <property type="entry name" value="DNA REPAIR PROTEIN RECN"/>
    <property type="match status" value="1"/>
</dbReference>
<keyword evidence="6" id="KW-0067">ATP-binding</keyword>
<dbReference type="STRING" id="1458275.AZ34_16620"/>
<dbReference type="eggNOG" id="COG0497">
    <property type="taxonomic scope" value="Bacteria"/>
</dbReference>
<keyword evidence="7 9" id="KW-0234">DNA repair</keyword>
<dbReference type="SUPFAM" id="SSF52540">
    <property type="entry name" value="P-loop containing nucleoside triphosphate hydrolases"/>
    <property type="match status" value="1"/>
</dbReference>
<comment type="function">
    <text evidence="1 9">May be involved in recombinational repair of damaged DNA.</text>
</comment>
<evidence type="ECO:0000259" key="10">
    <source>
        <dbReference type="Pfam" id="PF02463"/>
    </source>
</evidence>
<dbReference type="NCBIfam" id="NF008121">
    <property type="entry name" value="PRK10869.1"/>
    <property type="match status" value="1"/>
</dbReference>
<accession>A0A016XLS9</accession>
<dbReference type="InterPro" id="IPR027417">
    <property type="entry name" value="P-loop_NTPase"/>
</dbReference>
<evidence type="ECO:0000256" key="7">
    <source>
        <dbReference type="ARBA" id="ARBA00023204"/>
    </source>
</evidence>
<dbReference type="Proteomes" id="UP000023268">
    <property type="component" value="Unassembled WGS sequence"/>
</dbReference>
<dbReference type="GO" id="GO:0005524">
    <property type="term" value="F:ATP binding"/>
    <property type="evidence" value="ECO:0007669"/>
    <property type="project" value="UniProtKB-KW"/>
</dbReference>
<dbReference type="GO" id="GO:0009432">
    <property type="term" value="P:SOS response"/>
    <property type="evidence" value="ECO:0007669"/>
    <property type="project" value="TreeGrafter"/>
</dbReference>
<evidence type="ECO:0000313" key="12">
    <source>
        <dbReference type="Proteomes" id="UP000023268"/>
    </source>
</evidence>
<evidence type="ECO:0000256" key="1">
    <source>
        <dbReference type="ARBA" id="ARBA00003618"/>
    </source>
</evidence>
<dbReference type="OrthoDB" id="9806954at2"/>
<evidence type="ECO:0000256" key="4">
    <source>
        <dbReference type="ARBA" id="ARBA00022741"/>
    </source>
</evidence>
<evidence type="ECO:0000256" key="2">
    <source>
        <dbReference type="ARBA" id="ARBA00009441"/>
    </source>
</evidence>
<protein>
    <recommendedName>
        <fullName evidence="3 9">DNA repair protein RecN</fullName>
    </recommendedName>
    <alternativeName>
        <fullName evidence="8 9">Recombination protein N</fullName>
    </alternativeName>
</protein>
<gene>
    <name evidence="11" type="ORF">AZ34_16620</name>
</gene>
<organism evidence="11 12">
    <name type="scientific">Hylemonella gracilis str. Niagara R</name>
    <dbReference type="NCBI Taxonomy" id="1458275"/>
    <lineage>
        <taxon>Bacteria</taxon>
        <taxon>Pseudomonadati</taxon>
        <taxon>Pseudomonadota</taxon>
        <taxon>Betaproteobacteria</taxon>
        <taxon>Burkholderiales</taxon>
        <taxon>Comamonadaceae</taxon>
        <taxon>Hylemonella</taxon>
    </lineage>
</organism>
<sequence>MALKRIVLRDFVIISELDLEFAPGFTVLTGETGAGKSILIDALQLVTGARADTGLIREGASRTDVSVEFDQCQLYNGWLEATGFDTGFDPGATLLLRRTVDTQGKSRAWINGSPATATQLRELGEQLFDIHGQHAWQSLTRAEAVRGLLDAYGRINTEALTRAWTHWRQTVKTLEDARAAQDKLQSERERLSWQIGEVEKLDPQAGEWETLNTDHGRLAHAQALLDAAQTALDALDGGDDGADGGARYALGAARQSLQNQEHLEPEFKALAEVLASSLAQVEDSAHSLRSYLRRTDLDPERLAELDARLTQWVALARRYKRAPEELATALAGWREELARLDAAADLETLHKTEQDARAAYMHAAQAISQARATAAPRLAQAITQAMQGLGMEGGRFDVTLLTSEQPQAHGLEEVQFLVAGHAGSTPRPIGKVASGGELSRIALAIAVTTSQLGAAQTLIFDEVDSGVGGAVAETVGRLMQRLGRDRQVLAVTHLPQVASCANNHLQVSKQREGSATLSSVAPVQGEARVQEIARMLGGERLTGATLAHAKEMLQDQGQPGLI</sequence>
<dbReference type="RefSeq" id="WP_035610028.1">
    <property type="nucleotide sequence ID" value="NZ_JEMG01000001.1"/>
</dbReference>
<dbReference type="PANTHER" id="PTHR11059:SF0">
    <property type="entry name" value="DNA REPAIR PROTEIN RECN"/>
    <property type="match status" value="1"/>
</dbReference>
<evidence type="ECO:0000256" key="9">
    <source>
        <dbReference type="PIRNR" id="PIRNR003128"/>
    </source>
</evidence>
<dbReference type="InterPro" id="IPR003395">
    <property type="entry name" value="RecF/RecN/SMC_N"/>
</dbReference>
<dbReference type="GO" id="GO:0006281">
    <property type="term" value="P:DNA repair"/>
    <property type="evidence" value="ECO:0007669"/>
    <property type="project" value="UniProtKB-KW"/>
</dbReference>
<comment type="caution">
    <text evidence="11">The sequence shown here is derived from an EMBL/GenBank/DDBJ whole genome shotgun (WGS) entry which is preliminary data.</text>
</comment>
<dbReference type="GO" id="GO:0043590">
    <property type="term" value="C:bacterial nucleoid"/>
    <property type="evidence" value="ECO:0007669"/>
    <property type="project" value="TreeGrafter"/>
</dbReference>
<feature type="domain" description="RecF/RecN/SMC N-terminal" evidence="10">
    <location>
        <begin position="3"/>
        <end position="514"/>
    </location>
</feature>
<evidence type="ECO:0000256" key="3">
    <source>
        <dbReference type="ARBA" id="ARBA00021315"/>
    </source>
</evidence>
<dbReference type="Pfam" id="PF02463">
    <property type="entry name" value="SMC_N"/>
    <property type="match status" value="1"/>
</dbReference>
<dbReference type="AlphaFoldDB" id="A0A016XLS9"/>
<evidence type="ECO:0000256" key="5">
    <source>
        <dbReference type="ARBA" id="ARBA00022763"/>
    </source>
</evidence>
<dbReference type="GO" id="GO:0006310">
    <property type="term" value="P:DNA recombination"/>
    <property type="evidence" value="ECO:0007669"/>
    <property type="project" value="InterPro"/>
</dbReference>
<dbReference type="FunFam" id="3.40.50.300:FF:000356">
    <property type="entry name" value="DNA repair protein RecN"/>
    <property type="match status" value="1"/>
</dbReference>
<keyword evidence="4" id="KW-0547">Nucleotide-binding</keyword>
<reference evidence="11 12" key="1">
    <citation type="submission" date="2014-02" db="EMBL/GenBank/DDBJ databases">
        <title>Draft Genome of Hylemonella gracilis isolated from the Niagara River.</title>
        <authorList>
            <person name="Pawlowski D.R."/>
            <person name="Koudelka G.B."/>
        </authorList>
    </citation>
    <scope>NUCLEOTIDE SEQUENCE [LARGE SCALE GENOMIC DNA]</scope>
    <source>
        <strain evidence="11 12">Niagara R</strain>
    </source>
</reference>
<proteinExistence type="inferred from homology"/>
<evidence type="ECO:0000256" key="6">
    <source>
        <dbReference type="ARBA" id="ARBA00022840"/>
    </source>
</evidence>
<comment type="similarity">
    <text evidence="2 9">Belongs to the RecN family.</text>
</comment>
<name>A0A016XLS9_9BURK</name>
<dbReference type="InterPro" id="IPR004604">
    <property type="entry name" value="DNA_recomb/repair_RecN"/>
</dbReference>
<dbReference type="CDD" id="cd03241">
    <property type="entry name" value="ABC_RecN"/>
    <property type="match status" value="2"/>
</dbReference>
<dbReference type="PIRSF" id="PIRSF003128">
    <property type="entry name" value="RecN"/>
    <property type="match status" value="1"/>
</dbReference>